<evidence type="ECO:0000313" key="11">
    <source>
        <dbReference type="Proteomes" id="UP000318667"/>
    </source>
</evidence>
<keyword evidence="4 7" id="KW-0012">Acyltransferase</keyword>
<dbReference type="PIRSF" id="PIRSF000429">
    <property type="entry name" value="Ac-CoA_Ac_transf"/>
    <property type="match status" value="1"/>
</dbReference>
<dbReference type="PROSITE" id="PS00737">
    <property type="entry name" value="THIOLASE_2"/>
    <property type="match status" value="1"/>
</dbReference>
<dbReference type="InterPro" id="IPR020610">
    <property type="entry name" value="Thiolase_AS"/>
</dbReference>
<protein>
    <recommendedName>
        <fullName evidence="2">acetyl-CoA C-acetyltransferase</fullName>
        <ecNumber evidence="2">2.3.1.9</ecNumber>
    </recommendedName>
    <alternativeName>
        <fullName evidence="5">Acetoacetyl-CoA thiolase</fullName>
    </alternativeName>
</protein>
<dbReference type="EMBL" id="VLKI01000015">
    <property type="protein sequence ID" value="TWH82210.1"/>
    <property type="molecule type" value="Genomic_DNA"/>
</dbReference>
<dbReference type="FunFam" id="3.40.47.10:FF:000010">
    <property type="entry name" value="Acetyl-CoA acetyltransferase (Thiolase)"/>
    <property type="match status" value="1"/>
</dbReference>
<dbReference type="Proteomes" id="UP000318667">
    <property type="component" value="Unassembled WGS sequence"/>
</dbReference>
<proteinExistence type="inferred from homology"/>
<dbReference type="EC" id="2.3.1.9" evidence="2"/>
<dbReference type="CDD" id="cd00751">
    <property type="entry name" value="thiolase"/>
    <property type="match status" value="1"/>
</dbReference>
<dbReference type="Gene3D" id="3.40.47.10">
    <property type="match status" value="2"/>
</dbReference>
<dbReference type="InterPro" id="IPR020616">
    <property type="entry name" value="Thiolase_N"/>
</dbReference>
<dbReference type="InterPro" id="IPR020617">
    <property type="entry name" value="Thiolase_C"/>
</dbReference>
<dbReference type="AlphaFoldDB" id="A0A562JGD0"/>
<dbReference type="Pfam" id="PF02803">
    <property type="entry name" value="Thiolase_C"/>
    <property type="match status" value="1"/>
</dbReference>
<feature type="active site" description="Proton acceptor" evidence="6">
    <location>
        <position position="379"/>
    </location>
</feature>
<evidence type="ECO:0000259" key="9">
    <source>
        <dbReference type="Pfam" id="PF02803"/>
    </source>
</evidence>
<keyword evidence="11" id="KW-1185">Reference proteome</keyword>
<dbReference type="PANTHER" id="PTHR18919">
    <property type="entry name" value="ACETYL-COA C-ACYLTRANSFERASE"/>
    <property type="match status" value="1"/>
</dbReference>
<dbReference type="PANTHER" id="PTHR18919:SF107">
    <property type="entry name" value="ACETYL-COA ACETYLTRANSFERASE, CYTOSOLIC"/>
    <property type="match status" value="1"/>
</dbReference>
<feature type="domain" description="Thiolase N-terminal" evidence="8">
    <location>
        <begin position="5"/>
        <end position="263"/>
    </location>
</feature>
<name>A0A562JGD0_9BACI</name>
<dbReference type="GeneID" id="65405176"/>
<evidence type="ECO:0000256" key="1">
    <source>
        <dbReference type="ARBA" id="ARBA00010982"/>
    </source>
</evidence>
<dbReference type="NCBIfam" id="TIGR01930">
    <property type="entry name" value="AcCoA-C-Actrans"/>
    <property type="match status" value="1"/>
</dbReference>
<reference evidence="10 11" key="1">
    <citation type="journal article" date="2015" name="Stand. Genomic Sci.">
        <title>Genomic Encyclopedia of Bacterial and Archaeal Type Strains, Phase III: the genomes of soil and plant-associated and newly described type strains.</title>
        <authorList>
            <person name="Whitman W.B."/>
            <person name="Woyke T."/>
            <person name="Klenk H.P."/>
            <person name="Zhou Y."/>
            <person name="Lilburn T.G."/>
            <person name="Beck B.J."/>
            <person name="De Vos P."/>
            <person name="Vandamme P."/>
            <person name="Eisen J.A."/>
            <person name="Garrity G."/>
            <person name="Hugenholtz P."/>
            <person name="Kyrpides N.C."/>
        </authorList>
    </citation>
    <scope>NUCLEOTIDE SEQUENCE [LARGE SCALE GENOMIC DNA]</scope>
    <source>
        <strain evidence="10 11">CGMCC 1.10115</strain>
    </source>
</reference>
<dbReference type="OrthoDB" id="9764892at2"/>
<evidence type="ECO:0000256" key="6">
    <source>
        <dbReference type="PIRSR" id="PIRSR000429-1"/>
    </source>
</evidence>
<evidence type="ECO:0000256" key="3">
    <source>
        <dbReference type="ARBA" id="ARBA00022679"/>
    </source>
</evidence>
<dbReference type="InterPro" id="IPR020615">
    <property type="entry name" value="Thiolase_acyl_enz_int_AS"/>
</dbReference>
<keyword evidence="3 7" id="KW-0808">Transferase</keyword>
<dbReference type="NCBIfam" id="NF006086">
    <property type="entry name" value="PRK08235.1"/>
    <property type="match status" value="1"/>
</dbReference>
<evidence type="ECO:0000256" key="2">
    <source>
        <dbReference type="ARBA" id="ARBA00012705"/>
    </source>
</evidence>
<comment type="similarity">
    <text evidence="1 7">Belongs to the thiolase-like superfamily. Thiolase family.</text>
</comment>
<dbReference type="GO" id="GO:0003985">
    <property type="term" value="F:acetyl-CoA C-acetyltransferase activity"/>
    <property type="evidence" value="ECO:0007669"/>
    <property type="project" value="UniProtKB-EC"/>
</dbReference>
<comment type="caution">
    <text evidence="10">The sequence shown here is derived from an EMBL/GenBank/DDBJ whole genome shotgun (WGS) entry which is preliminary data.</text>
</comment>
<dbReference type="Pfam" id="PF00108">
    <property type="entry name" value="Thiolase_N"/>
    <property type="match status" value="1"/>
</dbReference>
<evidence type="ECO:0000256" key="5">
    <source>
        <dbReference type="ARBA" id="ARBA00030755"/>
    </source>
</evidence>
<feature type="active site" description="Acyl-thioester intermediate" evidence="6">
    <location>
        <position position="88"/>
    </location>
</feature>
<evidence type="ECO:0000259" key="8">
    <source>
        <dbReference type="Pfam" id="PF00108"/>
    </source>
</evidence>
<sequence>MGKTVILSGVRTPFGKFAGGLSSFSASDLGGFAVKEALNRAGVNPEEVDEVILGTVLQGGQGQIPSRQAARKAGLPWEIKTETINKVCASGMRSVTLGDQIIRAGDEEVIVAGGMESMSNAPYILPKARWGLRMGDSTVKDLMVHDGLSCSFTGVHMGTYGNSTAEKFEISREEQDNWALRSHERAIAAIESGKLAEEIVPVQIPQRKGEPVVVSQDESPRKDTSLEKLGKLRSVFNSDGTITAGNAPGVNDGAAALVLMSEERAEREGKRPEAYILGHAAIAVEAKDFPQTPGLVINELLKKTGKSLEEVDLFEINEAFAAVALTSGKIANLNEEKVNVNGGAVALGHPIGASGARIILTLMHELKRRGGGIGIAAICSGGGQGDAVMIEVPKQ</sequence>
<accession>A0A562JGD0</accession>
<dbReference type="RefSeq" id="WP_144544323.1">
    <property type="nucleotide sequence ID" value="NZ_CBCSDC010000014.1"/>
</dbReference>
<evidence type="ECO:0000313" key="10">
    <source>
        <dbReference type="EMBL" id="TWH82210.1"/>
    </source>
</evidence>
<dbReference type="PROSITE" id="PS00098">
    <property type="entry name" value="THIOLASE_1"/>
    <property type="match status" value="1"/>
</dbReference>
<dbReference type="PROSITE" id="PS00099">
    <property type="entry name" value="THIOLASE_3"/>
    <property type="match status" value="1"/>
</dbReference>
<dbReference type="SUPFAM" id="SSF53901">
    <property type="entry name" value="Thiolase-like"/>
    <property type="match status" value="2"/>
</dbReference>
<dbReference type="InterPro" id="IPR016039">
    <property type="entry name" value="Thiolase-like"/>
</dbReference>
<evidence type="ECO:0000256" key="4">
    <source>
        <dbReference type="ARBA" id="ARBA00023315"/>
    </source>
</evidence>
<feature type="active site" description="Proton acceptor" evidence="6">
    <location>
        <position position="349"/>
    </location>
</feature>
<feature type="domain" description="Thiolase C-terminal" evidence="9">
    <location>
        <begin position="271"/>
        <end position="391"/>
    </location>
</feature>
<gene>
    <name evidence="10" type="ORF">IQ19_04061</name>
</gene>
<organism evidence="10 11">
    <name type="scientific">Cytobacillus oceanisediminis</name>
    <dbReference type="NCBI Taxonomy" id="665099"/>
    <lineage>
        <taxon>Bacteria</taxon>
        <taxon>Bacillati</taxon>
        <taxon>Bacillota</taxon>
        <taxon>Bacilli</taxon>
        <taxon>Bacillales</taxon>
        <taxon>Bacillaceae</taxon>
        <taxon>Cytobacillus</taxon>
    </lineage>
</organism>
<dbReference type="InterPro" id="IPR002155">
    <property type="entry name" value="Thiolase"/>
</dbReference>
<dbReference type="InterPro" id="IPR020613">
    <property type="entry name" value="Thiolase_CS"/>
</dbReference>
<evidence type="ECO:0000256" key="7">
    <source>
        <dbReference type="RuleBase" id="RU003557"/>
    </source>
</evidence>